<protein>
    <submittedName>
        <fullName evidence="1">Uncharacterized protein</fullName>
    </submittedName>
</protein>
<accession>X1A8I0</accession>
<gene>
    <name evidence="1" type="ORF">S01H4_29328</name>
</gene>
<sequence length="41" mass="4371">PEIWQGYNSPVGFDSAERIIGDFGVLGAGQSIEDRAFTNVG</sequence>
<dbReference type="AlphaFoldDB" id="X1A8I0"/>
<evidence type="ECO:0000313" key="1">
    <source>
        <dbReference type="EMBL" id="GAG78625.1"/>
    </source>
</evidence>
<name>X1A8I0_9ZZZZ</name>
<reference evidence="1" key="1">
    <citation type="journal article" date="2014" name="Front. Microbiol.">
        <title>High frequency of phylogenetically diverse reductive dehalogenase-homologous genes in deep subseafloor sedimentary metagenomes.</title>
        <authorList>
            <person name="Kawai M."/>
            <person name="Futagami T."/>
            <person name="Toyoda A."/>
            <person name="Takaki Y."/>
            <person name="Nishi S."/>
            <person name="Hori S."/>
            <person name="Arai W."/>
            <person name="Tsubouchi T."/>
            <person name="Morono Y."/>
            <person name="Uchiyama I."/>
            <person name="Ito T."/>
            <person name="Fujiyama A."/>
            <person name="Inagaki F."/>
            <person name="Takami H."/>
        </authorList>
    </citation>
    <scope>NUCLEOTIDE SEQUENCE</scope>
    <source>
        <strain evidence="1">Expedition CK06-06</strain>
    </source>
</reference>
<comment type="caution">
    <text evidence="1">The sequence shown here is derived from an EMBL/GenBank/DDBJ whole genome shotgun (WGS) entry which is preliminary data.</text>
</comment>
<dbReference type="EMBL" id="BART01014932">
    <property type="protein sequence ID" value="GAG78625.1"/>
    <property type="molecule type" value="Genomic_DNA"/>
</dbReference>
<organism evidence="1">
    <name type="scientific">marine sediment metagenome</name>
    <dbReference type="NCBI Taxonomy" id="412755"/>
    <lineage>
        <taxon>unclassified sequences</taxon>
        <taxon>metagenomes</taxon>
        <taxon>ecological metagenomes</taxon>
    </lineage>
</organism>
<feature type="non-terminal residue" evidence="1">
    <location>
        <position position="1"/>
    </location>
</feature>
<proteinExistence type="predicted"/>